<comment type="caution">
    <text evidence="1">The sequence shown here is derived from an EMBL/GenBank/DDBJ whole genome shotgun (WGS) entry which is preliminary data.</text>
</comment>
<reference evidence="1 2" key="1">
    <citation type="submission" date="2022-01" db="EMBL/GenBank/DDBJ databases">
        <title>Whole genome-based taxonomy of the Shewanellaceae.</title>
        <authorList>
            <person name="Martin-Rodriguez A.J."/>
        </authorList>
    </citation>
    <scope>NUCLEOTIDE SEQUENCE [LARGE SCALE GENOMIC DNA]</scope>
    <source>
        <strain evidence="1 2">DSM 24955</strain>
    </source>
</reference>
<dbReference type="Proteomes" id="UP001202134">
    <property type="component" value="Unassembled WGS sequence"/>
</dbReference>
<dbReference type="Pfam" id="PF22014">
    <property type="entry name" value="DUF6932"/>
    <property type="match status" value="1"/>
</dbReference>
<gene>
    <name evidence="1" type="ORF">L2737_17075</name>
</gene>
<organism evidence="1 2">
    <name type="scientific">Shewanella electrodiphila</name>
    <dbReference type="NCBI Taxonomy" id="934143"/>
    <lineage>
        <taxon>Bacteria</taxon>
        <taxon>Pseudomonadati</taxon>
        <taxon>Pseudomonadota</taxon>
        <taxon>Gammaproteobacteria</taxon>
        <taxon>Alteromonadales</taxon>
        <taxon>Shewanellaceae</taxon>
        <taxon>Shewanella</taxon>
    </lineage>
</organism>
<protein>
    <submittedName>
        <fullName evidence="1">Uncharacterized protein</fullName>
    </submittedName>
</protein>
<sequence>MDNFVSYENAPFDVLEEGVHDLSLPEFRRLFVYNPLREKQFLGLVEAMKNLRDAGCSTIYIDGSYVTQKAHPGDFDACVDYSGVDLQVLDPVFRNFDNQRQAQKDKYEGEFFPHLGKADSVGTLFLDFFQNEKHSGKRKGIVKLDLNSMELRALGEEK</sequence>
<dbReference type="RefSeq" id="WP_248956543.1">
    <property type="nucleotide sequence ID" value="NZ_JAKIKU010000010.1"/>
</dbReference>
<dbReference type="InterPro" id="IPR053860">
    <property type="entry name" value="DUF6932"/>
</dbReference>
<keyword evidence="2" id="KW-1185">Reference proteome</keyword>
<accession>A0ABT0KTA3</accession>
<dbReference type="EMBL" id="JAKIKU010000010">
    <property type="protein sequence ID" value="MCL1047014.1"/>
    <property type="molecule type" value="Genomic_DNA"/>
</dbReference>
<evidence type="ECO:0000313" key="2">
    <source>
        <dbReference type="Proteomes" id="UP001202134"/>
    </source>
</evidence>
<evidence type="ECO:0000313" key="1">
    <source>
        <dbReference type="EMBL" id="MCL1047014.1"/>
    </source>
</evidence>
<proteinExistence type="predicted"/>
<name>A0ABT0KTA3_9GAMM</name>